<evidence type="ECO:0000313" key="1">
    <source>
        <dbReference type="EMBL" id="KAA6381536.1"/>
    </source>
</evidence>
<evidence type="ECO:0000313" key="2">
    <source>
        <dbReference type="Proteomes" id="UP000324800"/>
    </source>
</evidence>
<sequence length="85" mass="9393">MEPGDIGVFKAGIGCIYQLAKLILNNFYKFDCSAPAVTEGKEEEEVQQEEDDDEIGVFQADGEYILATSLDRETITAPSIPRSVY</sequence>
<reference evidence="1 2" key="1">
    <citation type="submission" date="2019-03" db="EMBL/GenBank/DDBJ databases">
        <title>Single cell metagenomics reveals metabolic interactions within the superorganism composed of flagellate Streblomastix strix and complex community of Bacteroidetes bacteria on its surface.</title>
        <authorList>
            <person name="Treitli S.C."/>
            <person name="Kolisko M."/>
            <person name="Husnik F."/>
            <person name="Keeling P."/>
            <person name="Hampl V."/>
        </authorList>
    </citation>
    <scope>NUCLEOTIDE SEQUENCE [LARGE SCALE GENOMIC DNA]</scope>
    <source>
        <strain evidence="1">ST1C</strain>
    </source>
</reference>
<accession>A0A5J4VGR5</accession>
<gene>
    <name evidence="1" type="ORF">EZS28_022938</name>
</gene>
<proteinExistence type="predicted"/>
<dbReference type="EMBL" id="SNRW01007271">
    <property type="protein sequence ID" value="KAA6381536.1"/>
    <property type="molecule type" value="Genomic_DNA"/>
</dbReference>
<dbReference type="Proteomes" id="UP000324800">
    <property type="component" value="Unassembled WGS sequence"/>
</dbReference>
<name>A0A5J4VGR5_9EUKA</name>
<dbReference type="AlphaFoldDB" id="A0A5J4VGR5"/>
<organism evidence="1 2">
    <name type="scientific">Streblomastix strix</name>
    <dbReference type="NCBI Taxonomy" id="222440"/>
    <lineage>
        <taxon>Eukaryota</taxon>
        <taxon>Metamonada</taxon>
        <taxon>Preaxostyla</taxon>
        <taxon>Oxymonadida</taxon>
        <taxon>Streblomastigidae</taxon>
        <taxon>Streblomastix</taxon>
    </lineage>
</organism>
<protein>
    <submittedName>
        <fullName evidence="1">Uncharacterized protein</fullName>
    </submittedName>
</protein>
<comment type="caution">
    <text evidence="1">The sequence shown here is derived from an EMBL/GenBank/DDBJ whole genome shotgun (WGS) entry which is preliminary data.</text>
</comment>